<evidence type="ECO:0000313" key="3">
    <source>
        <dbReference type="EMBL" id="ACZ49294.1"/>
    </source>
</evidence>
<feature type="compositionally biased region" description="Basic and acidic residues" evidence="1">
    <location>
        <begin position="229"/>
        <end position="241"/>
    </location>
</feature>
<dbReference type="STRING" id="574556.ACIS_00736"/>
<organism evidence="3 4">
    <name type="scientific">Anaplasma centrale (strain Israel)</name>
    <name type="common">Anaplasma marginale subsp. centrale (strain Israel)</name>
    <dbReference type="NCBI Taxonomy" id="574556"/>
    <lineage>
        <taxon>Bacteria</taxon>
        <taxon>Pseudomonadati</taxon>
        <taxon>Pseudomonadota</taxon>
        <taxon>Alphaproteobacteria</taxon>
        <taxon>Rickettsiales</taxon>
        <taxon>Anaplasmataceae</taxon>
        <taxon>Anaplasma</taxon>
    </lineage>
</organism>
<evidence type="ECO:0000313" key="4">
    <source>
        <dbReference type="Proteomes" id="UP000000630"/>
    </source>
</evidence>
<evidence type="ECO:0000256" key="1">
    <source>
        <dbReference type="SAM" id="MobiDB-lite"/>
    </source>
</evidence>
<dbReference type="Proteomes" id="UP000000630">
    <property type="component" value="Chromosome"/>
</dbReference>
<feature type="transmembrane region" description="Helical" evidence="2">
    <location>
        <begin position="195"/>
        <end position="213"/>
    </location>
</feature>
<feature type="region of interest" description="Disordered" evidence="1">
    <location>
        <begin position="229"/>
        <end position="250"/>
    </location>
</feature>
<evidence type="ECO:0000256" key="2">
    <source>
        <dbReference type="SAM" id="Phobius"/>
    </source>
</evidence>
<protein>
    <submittedName>
        <fullName evidence="3">Uncharacterized protein</fullName>
    </submittedName>
</protein>
<gene>
    <name evidence="3" type="ordered locus">ACIS_00736</name>
</gene>
<reference evidence="3 4" key="1">
    <citation type="journal article" date="2010" name="J. Bacteriol.">
        <title>Complete genome sequence of Anaplasma marginale subsp. centrale.</title>
        <authorList>
            <person name="Herndon D.R."/>
            <person name="Palmer G.H."/>
            <person name="Shkap V."/>
            <person name="Knowles D.P. Jr."/>
            <person name="Brayton K.A."/>
        </authorList>
    </citation>
    <scope>NUCLEOTIDE SEQUENCE [LARGE SCALE GENOMIC DNA]</scope>
    <source>
        <strain evidence="3 4">Israel</strain>
    </source>
</reference>
<keyword evidence="4" id="KW-1185">Reference proteome</keyword>
<dbReference type="EMBL" id="CP001759">
    <property type="protein sequence ID" value="ACZ49294.1"/>
    <property type="molecule type" value="Genomic_DNA"/>
</dbReference>
<name>D1AUR6_ANACI</name>
<keyword evidence="2" id="KW-1133">Transmembrane helix</keyword>
<dbReference type="KEGG" id="acn:ACIS_00736"/>
<keyword evidence="2" id="KW-0472">Membrane</keyword>
<dbReference type="AlphaFoldDB" id="D1AUR6"/>
<sequence length="250" mass="28942">MRVQSAFSRTGRVMFHSRAVGSKYSPEVKRCIGLVLKHGTPGQAMIVRGIFKIHLHARLSTTKVTIKDASKPQKVHLCALERHKTRPHRHDKWVARVHAAPKKHMVLHCRRSPRSTEDIIRTLKAERATIRTHRQWQQKVHSTSSVFKTMLKVKVAHGMDPTQRAGQTKESNIREAAIYGRAPKQKPQNKKGMSFIFKLLMHLLFMLIFPLMLKEDAIVKYALKGLEHQHREKEREKDASRRHGYARIAR</sequence>
<proteinExistence type="predicted"/>
<accession>D1AUR6</accession>
<keyword evidence="2" id="KW-0812">Transmembrane</keyword>
<dbReference type="HOGENOM" id="CLU_1159218_0_0_5"/>